<dbReference type="AlphaFoldDB" id="A0A644TYC6"/>
<dbReference type="InterPro" id="IPR001387">
    <property type="entry name" value="Cro/C1-type_HTH"/>
</dbReference>
<dbReference type="Gene3D" id="1.10.260.40">
    <property type="entry name" value="lambda repressor-like DNA-binding domains"/>
    <property type="match status" value="1"/>
</dbReference>
<reference evidence="2" key="1">
    <citation type="submission" date="2019-08" db="EMBL/GenBank/DDBJ databases">
        <authorList>
            <person name="Kucharzyk K."/>
            <person name="Murdoch R.W."/>
            <person name="Higgins S."/>
            <person name="Loffler F."/>
        </authorList>
    </citation>
    <scope>NUCLEOTIDE SEQUENCE</scope>
</reference>
<protein>
    <recommendedName>
        <fullName evidence="1">HTH cro/C1-type domain-containing protein</fullName>
    </recommendedName>
</protein>
<organism evidence="2">
    <name type="scientific">bioreactor metagenome</name>
    <dbReference type="NCBI Taxonomy" id="1076179"/>
    <lineage>
        <taxon>unclassified sequences</taxon>
        <taxon>metagenomes</taxon>
        <taxon>ecological metagenomes</taxon>
    </lineage>
</organism>
<gene>
    <name evidence="2" type="ORF">SDC9_17723</name>
</gene>
<evidence type="ECO:0000313" key="2">
    <source>
        <dbReference type="EMBL" id="MPL71944.1"/>
    </source>
</evidence>
<sequence>MTPLTQPTKHLIAMLKSIASEKGITHEAIAQQSGLVKSNVTRALGGRYNISLDTFIRLCSAIGVRLELHYNTADTGEQTVRNADVPAFMLVPDADNRQLYMLHTKQPACLLLIVQTMPASISIVETYQPASPDALNEIMTMAMDYYRQVAGDAFNSKN</sequence>
<name>A0A644TYC6_9ZZZZ</name>
<dbReference type="PROSITE" id="PS50943">
    <property type="entry name" value="HTH_CROC1"/>
    <property type="match status" value="1"/>
</dbReference>
<evidence type="ECO:0000259" key="1">
    <source>
        <dbReference type="PROSITE" id="PS50943"/>
    </source>
</evidence>
<accession>A0A644TYC6</accession>
<proteinExistence type="predicted"/>
<dbReference type="InterPro" id="IPR010982">
    <property type="entry name" value="Lambda_DNA-bd_dom_sf"/>
</dbReference>
<dbReference type="EMBL" id="VSSQ01000062">
    <property type="protein sequence ID" value="MPL71944.1"/>
    <property type="molecule type" value="Genomic_DNA"/>
</dbReference>
<comment type="caution">
    <text evidence="2">The sequence shown here is derived from an EMBL/GenBank/DDBJ whole genome shotgun (WGS) entry which is preliminary data.</text>
</comment>
<dbReference type="SMART" id="SM00530">
    <property type="entry name" value="HTH_XRE"/>
    <property type="match status" value="1"/>
</dbReference>
<dbReference type="SUPFAM" id="SSF47413">
    <property type="entry name" value="lambda repressor-like DNA-binding domains"/>
    <property type="match status" value="1"/>
</dbReference>
<dbReference type="GO" id="GO:0003677">
    <property type="term" value="F:DNA binding"/>
    <property type="evidence" value="ECO:0007669"/>
    <property type="project" value="InterPro"/>
</dbReference>
<feature type="domain" description="HTH cro/C1-type" evidence="1">
    <location>
        <begin position="15"/>
        <end position="69"/>
    </location>
</feature>
<dbReference type="Pfam" id="PF13443">
    <property type="entry name" value="HTH_26"/>
    <property type="match status" value="1"/>
</dbReference>